<keyword evidence="1" id="KW-1185">Reference proteome</keyword>
<dbReference type="AlphaFoldDB" id="A0A914VV38"/>
<name>A0A914VV38_9BILA</name>
<sequence length="297" mass="32596">MVTGYNNTVNQTSIACNRTTVTFSLDSDSYLVKEFFYNCIPLHNKPLCGSFGKIYVQNYLNNNSELYSLDHQAPDYYPINVDFHRYNLTAQSIGSNGYEEAEMIQVPIVAVPYAPNRTVDFFDGPAVLLWNSSFPFFVNCLWTSQVYDNSSPLGVGPGGNGGGQTGTVPGDRAVAITMAPRDGGGSGMVYQGDAVRVTIDLTDTEHFAAELPQQCTIGCEEQNYNNDYARCPNVPLEAPSLALGIHSMKVSSQSYYFDFNAFTLDGTGTNLTIDCWIQICVDPAACQNVIKHKLEDS</sequence>
<protein>
    <submittedName>
        <fullName evidence="2">ZP domain-containing protein</fullName>
    </submittedName>
</protein>
<dbReference type="WBParaSite" id="PSAMB.scaffold252size61180.g4018.t1">
    <property type="protein sequence ID" value="PSAMB.scaffold252size61180.g4018.t1"/>
    <property type="gene ID" value="PSAMB.scaffold252size61180.g4018"/>
</dbReference>
<dbReference type="Proteomes" id="UP000887566">
    <property type="component" value="Unplaced"/>
</dbReference>
<evidence type="ECO:0000313" key="2">
    <source>
        <dbReference type="WBParaSite" id="PSAMB.scaffold252size61180.g4018.t1"/>
    </source>
</evidence>
<reference evidence="2" key="1">
    <citation type="submission" date="2022-11" db="UniProtKB">
        <authorList>
            <consortium name="WormBaseParasite"/>
        </authorList>
    </citation>
    <scope>IDENTIFICATION</scope>
</reference>
<organism evidence="1 2">
    <name type="scientific">Plectus sambesii</name>
    <dbReference type="NCBI Taxonomy" id="2011161"/>
    <lineage>
        <taxon>Eukaryota</taxon>
        <taxon>Metazoa</taxon>
        <taxon>Ecdysozoa</taxon>
        <taxon>Nematoda</taxon>
        <taxon>Chromadorea</taxon>
        <taxon>Plectida</taxon>
        <taxon>Plectina</taxon>
        <taxon>Plectoidea</taxon>
        <taxon>Plectidae</taxon>
        <taxon>Plectus</taxon>
    </lineage>
</organism>
<accession>A0A914VV38</accession>
<proteinExistence type="predicted"/>
<evidence type="ECO:0000313" key="1">
    <source>
        <dbReference type="Proteomes" id="UP000887566"/>
    </source>
</evidence>